<dbReference type="SUPFAM" id="SSF50494">
    <property type="entry name" value="Trypsin-like serine proteases"/>
    <property type="match status" value="1"/>
</dbReference>
<keyword evidence="3" id="KW-1185">Reference proteome</keyword>
<feature type="chain" id="PRO_5045605914" description="Serine protease" evidence="1">
    <location>
        <begin position="40"/>
        <end position="296"/>
    </location>
</feature>
<evidence type="ECO:0008006" key="4">
    <source>
        <dbReference type="Google" id="ProtNLM"/>
    </source>
</evidence>
<dbReference type="Proteomes" id="UP001240447">
    <property type="component" value="Unassembled WGS sequence"/>
</dbReference>
<dbReference type="PROSITE" id="PS51318">
    <property type="entry name" value="TAT"/>
    <property type="match status" value="1"/>
</dbReference>
<evidence type="ECO:0000313" key="3">
    <source>
        <dbReference type="Proteomes" id="UP001240447"/>
    </source>
</evidence>
<reference evidence="2 3" key="1">
    <citation type="submission" date="2023-07" db="EMBL/GenBank/DDBJ databases">
        <title>Sequencing the genomes of 1000 actinobacteria strains.</title>
        <authorList>
            <person name="Klenk H.-P."/>
        </authorList>
    </citation>
    <scope>NUCLEOTIDE SEQUENCE [LARGE SCALE GENOMIC DNA]</scope>
    <source>
        <strain evidence="2 3">GD13</strain>
    </source>
</reference>
<feature type="signal peptide" evidence="1">
    <location>
        <begin position="1"/>
        <end position="39"/>
    </location>
</feature>
<sequence>MIVRPSRRSRRGVRTTLAALAATALAGAAVLASAGSATAAPQWAPAGDATIHPGVQMYTGGGQCTGNFVFSDAADNVYVGYAAHCAGTGAATDTDGCQAGSLPLGTRVEFVKGGNLLFPGTVLGEGTLAYSSWLAMDEAGTTDANTCAYNDFALVKVDADDLGKVNPSIPFFGGPTGINTTGTRPTDRVYSYGNSSLRAGITLLSPKIGLSLGTSGGGWTHSVYTLTPGVPGDSGSAFVDGQGRALGTLSTLALAPLPASNGVGDLSRELAFAKQHSGIAGLSLVDGTEPFKPLLP</sequence>
<dbReference type="InterPro" id="IPR006311">
    <property type="entry name" value="TAT_signal"/>
</dbReference>
<dbReference type="RefSeq" id="WP_306825425.1">
    <property type="nucleotide sequence ID" value="NZ_JAUSQM010000001.1"/>
</dbReference>
<accession>A0ABT9NUL3</accession>
<dbReference type="EMBL" id="JAUSQM010000001">
    <property type="protein sequence ID" value="MDP9824126.1"/>
    <property type="molecule type" value="Genomic_DNA"/>
</dbReference>
<dbReference type="InterPro" id="IPR009003">
    <property type="entry name" value="Peptidase_S1_PA"/>
</dbReference>
<evidence type="ECO:0000256" key="1">
    <source>
        <dbReference type="SAM" id="SignalP"/>
    </source>
</evidence>
<gene>
    <name evidence="2" type="ORF">J2S59_003935</name>
</gene>
<name>A0ABT9NUL3_9ACTN</name>
<evidence type="ECO:0000313" key="2">
    <source>
        <dbReference type="EMBL" id="MDP9824126.1"/>
    </source>
</evidence>
<proteinExistence type="predicted"/>
<comment type="caution">
    <text evidence="2">The sequence shown here is derived from an EMBL/GenBank/DDBJ whole genome shotgun (WGS) entry which is preliminary data.</text>
</comment>
<keyword evidence="1" id="KW-0732">Signal</keyword>
<organism evidence="2 3">
    <name type="scientific">Nocardioides massiliensis</name>
    <dbReference type="NCBI Taxonomy" id="1325935"/>
    <lineage>
        <taxon>Bacteria</taxon>
        <taxon>Bacillati</taxon>
        <taxon>Actinomycetota</taxon>
        <taxon>Actinomycetes</taxon>
        <taxon>Propionibacteriales</taxon>
        <taxon>Nocardioidaceae</taxon>
        <taxon>Nocardioides</taxon>
    </lineage>
</organism>
<protein>
    <recommendedName>
        <fullName evidence="4">Serine protease</fullName>
    </recommendedName>
</protein>